<name>A0ACB8T5G3_9AGAM</name>
<reference evidence="1" key="2">
    <citation type="journal article" date="2022" name="New Phytol.">
        <title>Evolutionary transition to the ectomycorrhizal habit in the genomes of a hyperdiverse lineage of mushroom-forming fungi.</title>
        <authorList>
            <person name="Looney B."/>
            <person name="Miyauchi S."/>
            <person name="Morin E."/>
            <person name="Drula E."/>
            <person name="Courty P.E."/>
            <person name="Kohler A."/>
            <person name="Kuo A."/>
            <person name="LaButti K."/>
            <person name="Pangilinan J."/>
            <person name="Lipzen A."/>
            <person name="Riley R."/>
            <person name="Andreopoulos W."/>
            <person name="He G."/>
            <person name="Johnson J."/>
            <person name="Nolan M."/>
            <person name="Tritt A."/>
            <person name="Barry K.W."/>
            <person name="Grigoriev I.V."/>
            <person name="Nagy L.G."/>
            <person name="Hibbett D."/>
            <person name="Henrissat B."/>
            <person name="Matheny P.B."/>
            <person name="Labbe J."/>
            <person name="Martin F.M."/>
        </authorList>
    </citation>
    <scope>NUCLEOTIDE SEQUENCE</scope>
    <source>
        <strain evidence="1">HHB10654</strain>
    </source>
</reference>
<dbReference type="Proteomes" id="UP000814140">
    <property type="component" value="Unassembled WGS sequence"/>
</dbReference>
<proteinExistence type="predicted"/>
<organism evidence="1 2">
    <name type="scientific">Artomyces pyxidatus</name>
    <dbReference type="NCBI Taxonomy" id="48021"/>
    <lineage>
        <taxon>Eukaryota</taxon>
        <taxon>Fungi</taxon>
        <taxon>Dikarya</taxon>
        <taxon>Basidiomycota</taxon>
        <taxon>Agaricomycotina</taxon>
        <taxon>Agaricomycetes</taxon>
        <taxon>Russulales</taxon>
        <taxon>Auriscalpiaceae</taxon>
        <taxon>Artomyces</taxon>
    </lineage>
</organism>
<accession>A0ACB8T5G3</accession>
<protein>
    <submittedName>
        <fullName evidence="1">Uncharacterized protein</fullName>
    </submittedName>
</protein>
<evidence type="ECO:0000313" key="1">
    <source>
        <dbReference type="EMBL" id="KAI0064009.1"/>
    </source>
</evidence>
<keyword evidence="2" id="KW-1185">Reference proteome</keyword>
<dbReference type="EMBL" id="MU277200">
    <property type="protein sequence ID" value="KAI0064009.1"/>
    <property type="molecule type" value="Genomic_DNA"/>
</dbReference>
<sequence length="169" mass="19145">MRDGEKPGWCARGVWVRGRRGVSGDERSNWRLWDSRLREMMSFRGWSRGQRRRETGTRRVRGVTIGVRGYVPSPRRARAADLCARDEAGLPQSYSTGAARPATNAVERSAQKCAWTCTQKPLIPGSCRFQIHAYWRYCVGTNATRVQLLERANRTRCVTGPQFASARGL</sequence>
<gene>
    <name evidence="1" type="ORF">BV25DRAFT_329351</name>
</gene>
<comment type="caution">
    <text evidence="1">The sequence shown here is derived from an EMBL/GenBank/DDBJ whole genome shotgun (WGS) entry which is preliminary data.</text>
</comment>
<evidence type="ECO:0000313" key="2">
    <source>
        <dbReference type="Proteomes" id="UP000814140"/>
    </source>
</evidence>
<reference evidence="1" key="1">
    <citation type="submission" date="2021-03" db="EMBL/GenBank/DDBJ databases">
        <authorList>
            <consortium name="DOE Joint Genome Institute"/>
            <person name="Ahrendt S."/>
            <person name="Looney B.P."/>
            <person name="Miyauchi S."/>
            <person name="Morin E."/>
            <person name="Drula E."/>
            <person name="Courty P.E."/>
            <person name="Chicoki N."/>
            <person name="Fauchery L."/>
            <person name="Kohler A."/>
            <person name="Kuo A."/>
            <person name="Labutti K."/>
            <person name="Pangilinan J."/>
            <person name="Lipzen A."/>
            <person name="Riley R."/>
            <person name="Andreopoulos W."/>
            <person name="He G."/>
            <person name="Johnson J."/>
            <person name="Barry K.W."/>
            <person name="Grigoriev I.V."/>
            <person name="Nagy L."/>
            <person name="Hibbett D."/>
            <person name="Henrissat B."/>
            <person name="Matheny P.B."/>
            <person name="Labbe J."/>
            <person name="Martin F."/>
        </authorList>
    </citation>
    <scope>NUCLEOTIDE SEQUENCE</scope>
    <source>
        <strain evidence="1">HHB10654</strain>
    </source>
</reference>